<dbReference type="EMBL" id="JBIYXZ010002077">
    <property type="protein sequence ID" value="KAL3054804.1"/>
    <property type="molecule type" value="Genomic_DNA"/>
</dbReference>
<keyword evidence="8" id="KW-0472">Membrane</keyword>
<dbReference type="Pfam" id="PF00201">
    <property type="entry name" value="UDPGT"/>
    <property type="match status" value="1"/>
</dbReference>
<gene>
    <name evidence="10" type="ORF">OYC64_017689</name>
</gene>
<keyword evidence="7" id="KW-0732">Signal</keyword>
<protein>
    <recommendedName>
        <fullName evidence="3">glucuronosyltransferase</fullName>
        <ecNumber evidence="3">2.4.1.17</ecNumber>
    </recommendedName>
</protein>
<comment type="subcellular location">
    <subcellularLocation>
        <location evidence="1">Membrane</location>
        <topology evidence="1">Single-pass membrane protein</topology>
    </subcellularLocation>
</comment>
<name>A0ABD2GL26_PAGBO</name>
<keyword evidence="8" id="KW-1133">Transmembrane helix</keyword>
<dbReference type="Gene3D" id="3.40.50.2000">
    <property type="entry name" value="Glycogen Phosphorylase B"/>
    <property type="match status" value="1"/>
</dbReference>
<dbReference type="GO" id="GO:0016020">
    <property type="term" value="C:membrane"/>
    <property type="evidence" value="ECO:0007669"/>
    <property type="project" value="UniProtKB-SubCell"/>
</dbReference>
<proteinExistence type="inferred from homology"/>
<evidence type="ECO:0000313" key="11">
    <source>
        <dbReference type="Proteomes" id="UP001619887"/>
    </source>
</evidence>
<evidence type="ECO:0000256" key="3">
    <source>
        <dbReference type="ARBA" id="ARBA00012544"/>
    </source>
</evidence>
<evidence type="ECO:0000256" key="6">
    <source>
        <dbReference type="ARBA" id="ARBA00022692"/>
    </source>
</evidence>
<comment type="similarity">
    <text evidence="2">Belongs to the UDP-glycosyltransferase family.</text>
</comment>
<reference evidence="10 11" key="2">
    <citation type="journal article" date="2024" name="G3 (Bethesda)">
        <title>The genome of the cryopelagic Antarctic bald notothen, Trematomus borchgrevinki.</title>
        <authorList>
            <person name="Rayamajhi N."/>
            <person name="Rivera-Colon A.G."/>
            <person name="Minhas B.F."/>
            <person name="Cheng C.C."/>
            <person name="Catchen J.M."/>
        </authorList>
    </citation>
    <scope>NUCLEOTIDE SEQUENCE [LARGE SCALE GENOMIC DNA]</scope>
    <source>
        <strain evidence="10">AGRC-2024</strain>
    </source>
</reference>
<dbReference type="InterPro" id="IPR050271">
    <property type="entry name" value="UDP-glycosyltransferase"/>
</dbReference>
<keyword evidence="11" id="KW-1185">Reference proteome</keyword>
<dbReference type="SUPFAM" id="SSF53756">
    <property type="entry name" value="UDP-Glycosyltransferase/glycogen phosphorylase"/>
    <property type="match status" value="1"/>
</dbReference>
<dbReference type="InterPro" id="IPR002213">
    <property type="entry name" value="UDP_glucos_trans"/>
</dbReference>
<evidence type="ECO:0000256" key="7">
    <source>
        <dbReference type="ARBA" id="ARBA00022729"/>
    </source>
</evidence>
<dbReference type="FunFam" id="3.40.50.2000:FF:000066">
    <property type="entry name" value="UDP-glucuronosyltransferase 1-1"/>
    <property type="match status" value="1"/>
</dbReference>
<sequence>MDGSHWVGIKAIAQEMGRRGHRVTVVIPEVSIRMGPGKHYDTLTYPVPYDRAHIDYVMSSHIDVMKKSAQSFTEKVAKRFSQIKRITGFIHTTAESLLFNASVISLLAQQNFDAVLTDPMVPTGSLIARKLGLPTINLLRGIPCSMDMKSAGCPSPPSYVPRFFTKNTDKMNFKERTINTLVSK</sequence>
<evidence type="ECO:0000256" key="8">
    <source>
        <dbReference type="ARBA" id="ARBA00022989"/>
    </source>
</evidence>
<organism evidence="10 11">
    <name type="scientific">Pagothenia borchgrevinki</name>
    <name type="common">Bald rockcod</name>
    <name type="synonym">Trematomus borchgrevinki</name>
    <dbReference type="NCBI Taxonomy" id="8213"/>
    <lineage>
        <taxon>Eukaryota</taxon>
        <taxon>Metazoa</taxon>
        <taxon>Chordata</taxon>
        <taxon>Craniata</taxon>
        <taxon>Vertebrata</taxon>
        <taxon>Euteleostomi</taxon>
        <taxon>Actinopterygii</taxon>
        <taxon>Neopterygii</taxon>
        <taxon>Teleostei</taxon>
        <taxon>Neoteleostei</taxon>
        <taxon>Acanthomorphata</taxon>
        <taxon>Eupercaria</taxon>
        <taxon>Perciformes</taxon>
        <taxon>Notothenioidei</taxon>
        <taxon>Nototheniidae</taxon>
        <taxon>Pagothenia</taxon>
    </lineage>
</organism>
<dbReference type="EC" id="2.4.1.17" evidence="3"/>
<evidence type="ECO:0000256" key="4">
    <source>
        <dbReference type="ARBA" id="ARBA00022676"/>
    </source>
</evidence>
<evidence type="ECO:0000256" key="5">
    <source>
        <dbReference type="ARBA" id="ARBA00022679"/>
    </source>
</evidence>
<dbReference type="GO" id="GO:0015020">
    <property type="term" value="F:glucuronosyltransferase activity"/>
    <property type="evidence" value="ECO:0007669"/>
    <property type="project" value="UniProtKB-EC"/>
</dbReference>
<accession>A0ABD2GL26</accession>
<keyword evidence="5" id="KW-0808">Transferase</keyword>
<evidence type="ECO:0000256" key="1">
    <source>
        <dbReference type="ARBA" id="ARBA00004167"/>
    </source>
</evidence>
<evidence type="ECO:0000256" key="2">
    <source>
        <dbReference type="ARBA" id="ARBA00009995"/>
    </source>
</evidence>
<evidence type="ECO:0000256" key="9">
    <source>
        <dbReference type="ARBA" id="ARBA00023180"/>
    </source>
</evidence>
<reference evidence="10 11" key="1">
    <citation type="journal article" date="2022" name="G3 (Bethesda)">
        <title>Evaluating Illumina-, Nanopore-, and PacBio-based genome assembly strategies with the bald notothen, Trematomus borchgrevinki.</title>
        <authorList>
            <person name="Rayamajhi N."/>
            <person name="Cheng C.C."/>
            <person name="Catchen J.M."/>
        </authorList>
    </citation>
    <scope>NUCLEOTIDE SEQUENCE [LARGE SCALE GENOMIC DNA]</scope>
    <source>
        <strain evidence="10">AGRC-2024</strain>
    </source>
</reference>
<dbReference type="Proteomes" id="UP001619887">
    <property type="component" value="Unassembled WGS sequence"/>
</dbReference>
<keyword evidence="4" id="KW-0328">Glycosyltransferase</keyword>
<dbReference type="PANTHER" id="PTHR48043:SF161">
    <property type="entry name" value="UDP GLUCURONOSYLTRANSFERASE FAMILY 1 MEMBER A1"/>
    <property type="match status" value="1"/>
</dbReference>
<keyword evidence="9" id="KW-0325">Glycoprotein</keyword>
<dbReference type="AlphaFoldDB" id="A0ABD2GL26"/>
<evidence type="ECO:0000313" key="10">
    <source>
        <dbReference type="EMBL" id="KAL3054804.1"/>
    </source>
</evidence>
<dbReference type="PANTHER" id="PTHR48043">
    <property type="entry name" value="EG:EG0003.4 PROTEIN-RELATED"/>
    <property type="match status" value="1"/>
</dbReference>
<keyword evidence="6" id="KW-0812">Transmembrane</keyword>
<comment type="caution">
    <text evidence="10">The sequence shown here is derived from an EMBL/GenBank/DDBJ whole genome shotgun (WGS) entry which is preliminary data.</text>
</comment>